<dbReference type="SMART" id="SM00487">
    <property type="entry name" value="DEXDc"/>
    <property type="match status" value="1"/>
</dbReference>
<feature type="domain" description="Helicase ATP-binding" evidence="12">
    <location>
        <begin position="306"/>
        <end position="513"/>
    </location>
</feature>
<name>A0A4Y8UN00_9BACT</name>
<evidence type="ECO:0000256" key="11">
    <source>
        <dbReference type="SAM" id="Coils"/>
    </source>
</evidence>
<dbReference type="PANTHER" id="PTHR30195">
    <property type="entry name" value="TYPE I SITE-SPECIFIC DEOXYRIBONUCLEASE PROTEIN SUBUNIT M AND R"/>
    <property type="match status" value="1"/>
</dbReference>
<evidence type="ECO:0000256" key="5">
    <source>
        <dbReference type="ARBA" id="ARBA00022747"/>
    </source>
</evidence>
<dbReference type="SUPFAM" id="SSF52540">
    <property type="entry name" value="P-loop containing nucleoside triphosphate hydrolases"/>
    <property type="match status" value="2"/>
</dbReference>
<evidence type="ECO:0000256" key="6">
    <source>
        <dbReference type="ARBA" id="ARBA00022759"/>
    </source>
</evidence>
<comment type="caution">
    <text evidence="13">The sequence shown here is derived from an EMBL/GenBank/DDBJ whole genome shotgun (WGS) entry which is preliminary data.</text>
</comment>
<evidence type="ECO:0000256" key="3">
    <source>
        <dbReference type="ARBA" id="ARBA00022722"/>
    </source>
</evidence>
<proteinExistence type="inferred from homology"/>
<gene>
    <name evidence="13" type="ORF">EXN75_16555</name>
</gene>
<dbReference type="CDD" id="cd18800">
    <property type="entry name" value="SF2_C_EcoR124I-like"/>
    <property type="match status" value="1"/>
</dbReference>
<keyword evidence="7 10" id="KW-0378">Hydrolase</keyword>
<dbReference type="Pfam" id="PF18766">
    <property type="entry name" value="SWI2_SNF2"/>
    <property type="match status" value="1"/>
</dbReference>
<dbReference type="OrthoDB" id="9758243at2"/>
<protein>
    <recommendedName>
        <fullName evidence="10">Type I restriction enzyme endonuclease subunit</fullName>
        <shortName evidence="10">R protein</shortName>
        <ecNumber evidence="10">3.1.21.3</ecNumber>
    </recommendedName>
</protein>
<sequence length="1087" mass="126001">MSKFNEATRVQMPAMVHLTRLGYSYFGKISEDMAGTVYDPDTNILTEVFKAQFFTLNPSAKQDGFKNILRSIRQELKNDDLGKSFYKRLQAVSPIKLIDFENPQNNTFHFTAEFTCKNGQDEFRPDITLFVNGLPLCFVEVKKPNNHGGMVAESKRMNQERFPNKKFRSFINITQLMIFSNNMEYDSMGGIVPIQGAFYCTAARENAPFNCFREENPSNLPVAPYHANYPYKEINQEEEKQILADFNCQVIHHTPEYQTNLGINTPTNRILTSMCSPERLLFIIKYGIAYVKMEKEVDGKIESTDQKHIMRYQQMFAALAIRQQLSDGATSGVVWHTQGSGKTALSFYLTYVLSDYYAKKNMVAKFYFIVDRIDLLEQATQEFEARGLVVSTANTRAELMAQFRNNHAQEGTSGQQEITVVNIQRFAEDKQKVELPAYATNLQRIFIMDEAHRGYKPGGCFLANLFDADPSSIKIALTGTPLLKKDCASSVVFQRYFHTYYYDRSIADGYTLKIIREDIETSYKERLSEVYDKLETLVHKKDIKRSQIIEHDSYVGELARYIADDLTKFRKIQGDDTLGGMVICETSEQARKLYEAFQNFSDGGFANTLDNGYAKPIQIKIDGQEWMVANAIPTLGYKKHPLKVGLILHDSDDKETRKQIIKDFKKNMSIDLLIVFNMLLTGFDAPRLKRLYFGRKLRDHNLLQALTRVNRPYKNNRYGYVIDFANIKQNFEETNEAYLKELNRFNNPDEVDGNHTTDTFSQVIEDPEELIRQMKDVRQTLFDYTTNNVEEFSSEISSIEDKQVLIDLKKALVSAKDCANIVRTFGDDSLKDAFSKVELTKLPDMLKEVQHHIDIINQKEAFAVSDETKQLVNEAMEDIRFNFSKIGEEEMKMIAGGQELQDKWALAIHKFTENTDPDDPEYITLRDAFLQRFKEHGFVVDSIAKFNQESKELDEIIERLVKLQESNNRLLKKYNGDTKFANVHKRIHEENQRRLKEHKPFIFSYYNNDIVAILSDIKSEIDQKVYDRADILKKDDYFEMTVMTEIAQSLYHYPNIEPQMEDFTFIQSRIARQYINQYNRTYPSNKI</sequence>
<accession>A0A4Y8UN00</accession>
<comment type="catalytic activity">
    <reaction evidence="1 10">
        <text>Endonucleolytic cleavage of DNA to give random double-stranded fragments with terminal 5'-phosphates, ATP is simultaneously hydrolyzed.</text>
        <dbReference type="EC" id="3.1.21.3"/>
    </reaction>
</comment>
<keyword evidence="6 13" id="KW-0255">Endonuclease</keyword>
<evidence type="ECO:0000313" key="13">
    <source>
        <dbReference type="EMBL" id="TFH70185.1"/>
    </source>
</evidence>
<keyword evidence="5 10" id="KW-0680">Restriction system</keyword>
<dbReference type="Proteomes" id="UP000297872">
    <property type="component" value="Unassembled WGS sequence"/>
</dbReference>
<evidence type="ECO:0000256" key="2">
    <source>
        <dbReference type="ARBA" id="ARBA00008598"/>
    </source>
</evidence>
<dbReference type="Gene3D" id="3.90.1570.50">
    <property type="match status" value="1"/>
</dbReference>
<dbReference type="InterPro" id="IPR014001">
    <property type="entry name" value="Helicase_ATP-bd"/>
</dbReference>
<dbReference type="InterPro" id="IPR004473">
    <property type="entry name" value="Restrct_endonuc_typeI_HsdR"/>
</dbReference>
<comment type="function">
    <text evidence="10">Subunit R is required for both nuclease and ATPase activities, but not for modification.</text>
</comment>
<keyword evidence="9 10" id="KW-0238">DNA-binding</keyword>
<reference evidence="13 14" key="1">
    <citation type="submission" date="2019-02" db="EMBL/GenBank/DDBJ databases">
        <title>Draft Genome Sequence of the Prevotella sp. BCRC 81118, Isolated from Human Feces.</title>
        <authorList>
            <person name="Huang C.-H."/>
        </authorList>
    </citation>
    <scope>NUCLEOTIDE SEQUENCE [LARGE SCALE GENOMIC DNA]</scope>
    <source>
        <strain evidence="13 14">BCRC 81118</strain>
    </source>
</reference>
<dbReference type="Gene3D" id="3.40.50.300">
    <property type="entry name" value="P-loop containing nucleotide triphosphate hydrolases"/>
    <property type="match status" value="2"/>
</dbReference>
<evidence type="ECO:0000256" key="4">
    <source>
        <dbReference type="ARBA" id="ARBA00022741"/>
    </source>
</evidence>
<dbReference type="GO" id="GO:0005524">
    <property type="term" value="F:ATP binding"/>
    <property type="evidence" value="ECO:0007669"/>
    <property type="project" value="UniProtKB-KW"/>
</dbReference>
<dbReference type="EMBL" id="SGVY01000084">
    <property type="protein sequence ID" value="TFH70185.1"/>
    <property type="molecule type" value="Genomic_DNA"/>
</dbReference>
<dbReference type="GO" id="GO:0009307">
    <property type="term" value="P:DNA restriction-modification system"/>
    <property type="evidence" value="ECO:0007669"/>
    <property type="project" value="UniProtKB-KW"/>
</dbReference>
<dbReference type="CDD" id="cd22332">
    <property type="entry name" value="HsdR_N"/>
    <property type="match status" value="1"/>
</dbReference>
<comment type="subunit">
    <text evidence="10">The type I restriction/modification system is composed of three polypeptides R, M and S.</text>
</comment>
<dbReference type="InterPro" id="IPR040980">
    <property type="entry name" value="SWI2_SNF2"/>
</dbReference>
<feature type="coiled-coil region" evidence="11">
    <location>
        <begin position="943"/>
        <end position="973"/>
    </location>
</feature>
<organism evidence="13 14">
    <name type="scientific">Segatella hominis</name>
    <dbReference type="NCBI Taxonomy" id="2518605"/>
    <lineage>
        <taxon>Bacteria</taxon>
        <taxon>Pseudomonadati</taxon>
        <taxon>Bacteroidota</taxon>
        <taxon>Bacteroidia</taxon>
        <taxon>Bacteroidales</taxon>
        <taxon>Prevotellaceae</taxon>
        <taxon>Segatella</taxon>
    </lineage>
</organism>
<dbReference type="EC" id="3.1.21.3" evidence="10"/>
<keyword evidence="4 10" id="KW-0547">Nucleotide-binding</keyword>
<keyword evidence="11" id="KW-0175">Coiled coil</keyword>
<evidence type="ECO:0000256" key="8">
    <source>
        <dbReference type="ARBA" id="ARBA00022840"/>
    </source>
</evidence>
<evidence type="ECO:0000256" key="9">
    <source>
        <dbReference type="ARBA" id="ARBA00023125"/>
    </source>
</evidence>
<dbReference type="RefSeq" id="WP_134844655.1">
    <property type="nucleotide sequence ID" value="NZ_SGVY01000084.1"/>
</dbReference>
<dbReference type="GeneID" id="302996868"/>
<comment type="similarity">
    <text evidence="2 10">Belongs to the HsdR family.</text>
</comment>
<dbReference type="GO" id="GO:0009035">
    <property type="term" value="F:type I site-specific deoxyribonuclease activity"/>
    <property type="evidence" value="ECO:0007669"/>
    <property type="project" value="UniProtKB-EC"/>
</dbReference>
<evidence type="ECO:0000259" key="12">
    <source>
        <dbReference type="SMART" id="SM00487"/>
    </source>
</evidence>
<dbReference type="InterPro" id="IPR055180">
    <property type="entry name" value="HsdR_RecA-like_helicase_dom_2"/>
</dbReference>
<evidence type="ECO:0000256" key="7">
    <source>
        <dbReference type="ARBA" id="ARBA00022801"/>
    </source>
</evidence>
<dbReference type="InterPro" id="IPR007409">
    <property type="entry name" value="Restrct_endonuc_type1_HsdR_N"/>
</dbReference>
<dbReference type="PANTHER" id="PTHR30195:SF15">
    <property type="entry name" value="TYPE I RESTRICTION ENZYME HINDI ENDONUCLEASE SUBUNIT"/>
    <property type="match status" value="1"/>
</dbReference>
<dbReference type="Pfam" id="PF22679">
    <property type="entry name" value="T1R_D3-like"/>
    <property type="match status" value="1"/>
</dbReference>
<dbReference type="InterPro" id="IPR027417">
    <property type="entry name" value="P-loop_NTPase"/>
</dbReference>
<dbReference type="Pfam" id="PF04313">
    <property type="entry name" value="HSDR_N"/>
    <property type="match status" value="1"/>
</dbReference>
<dbReference type="GO" id="GO:0003677">
    <property type="term" value="F:DNA binding"/>
    <property type="evidence" value="ECO:0007669"/>
    <property type="project" value="UniProtKB-KW"/>
</dbReference>
<dbReference type="InterPro" id="IPR051268">
    <property type="entry name" value="Type-I_R_enzyme_R_subunit"/>
</dbReference>
<keyword evidence="14" id="KW-1185">Reference proteome</keyword>
<dbReference type="NCBIfam" id="TIGR00348">
    <property type="entry name" value="hsdR"/>
    <property type="match status" value="1"/>
</dbReference>
<evidence type="ECO:0000313" key="14">
    <source>
        <dbReference type="Proteomes" id="UP000297872"/>
    </source>
</evidence>
<dbReference type="AlphaFoldDB" id="A0A4Y8UN00"/>
<evidence type="ECO:0000256" key="10">
    <source>
        <dbReference type="RuleBase" id="RU364115"/>
    </source>
</evidence>
<evidence type="ECO:0000256" key="1">
    <source>
        <dbReference type="ARBA" id="ARBA00000851"/>
    </source>
</evidence>
<keyword evidence="8 10" id="KW-0067">ATP-binding</keyword>
<keyword evidence="3" id="KW-0540">Nuclease</keyword>